<organism evidence="3 4">
    <name type="scientific">Candidatus Nitrospira inopinata</name>
    <dbReference type="NCBI Taxonomy" id="1715989"/>
    <lineage>
        <taxon>Bacteria</taxon>
        <taxon>Pseudomonadati</taxon>
        <taxon>Nitrospirota</taxon>
        <taxon>Nitrospiria</taxon>
        <taxon>Nitrospirales</taxon>
        <taxon>Nitrospiraceae</taxon>
        <taxon>Nitrospira</taxon>
    </lineage>
</organism>
<dbReference type="PROSITE" id="PS51257">
    <property type="entry name" value="PROKAR_LIPOPROTEIN"/>
    <property type="match status" value="1"/>
</dbReference>
<dbReference type="OrthoDB" id="9783778at2"/>
<dbReference type="AlphaFoldDB" id="A0A0S4KZL2"/>
<dbReference type="STRING" id="1715989.NITINOP_2911"/>
<protein>
    <recommendedName>
        <fullName evidence="5">Lipoprotein</fullName>
    </recommendedName>
</protein>
<evidence type="ECO:0008006" key="5">
    <source>
        <dbReference type="Google" id="ProtNLM"/>
    </source>
</evidence>
<evidence type="ECO:0000313" key="3">
    <source>
        <dbReference type="EMBL" id="CUQ67883.1"/>
    </source>
</evidence>
<evidence type="ECO:0000313" key="4">
    <source>
        <dbReference type="Proteomes" id="UP000066284"/>
    </source>
</evidence>
<keyword evidence="4" id="KW-1185">Reference proteome</keyword>
<feature type="chain" id="PRO_5006623648" description="Lipoprotein" evidence="2">
    <location>
        <begin position="28"/>
        <end position="264"/>
    </location>
</feature>
<dbReference type="Proteomes" id="UP000066284">
    <property type="component" value="Chromosome 1"/>
</dbReference>
<evidence type="ECO:0000256" key="1">
    <source>
        <dbReference type="SAM" id="MobiDB-lite"/>
    </source>
</evidence>
<dbReference type="RefSeq" id="WP_062486820.1">
    <property type="nucleotide sequence ID" value="NZ_LN885086.1"/>
</dbReference>
<dbReference type="EMBL" id="LN885086">
    <property type="protein sequence ID" value="CUQ67883.1"/>
    <property type="molecule type" value="Genomic_DNA"/>
</dbReference>
<proteinExistence type="predicted"/>
<accession>A0A0S4KZL2</accession>
<feature type="signal peptide" evidence="2">
    <location>
        <begin position="1"/>
        <end position="27"/>
    </location>
</feature>
<sequence length="264" mass="29269">MTYPKKSTACGLCGAALALLMVGCSSSGRETNVVKTSLPPRPPAVAPLEFIHATPGDRLTPKADRDGAPDAMVRLSAIDDIPVDAPAVKAAEQAAPVREKLGARYFFIDAEPIKRHDPFCHKSKSSTPQGEPPTPQPTTRITYFSYSRNAPVIVCMRGEEFVSLPPVPEGYQPPESSGEIEEATRLARQDERIRDKVRDLEAHAILADPEWRFWWWNAEGYGHRVFYVTFSEGRSGDPQYYAVVDLTEENDKDKVRQAGEEPSR</sequence>
<dbReference type="KEGG" id="nio:NITINOP_2911"/>
<evidence type="ECO:0000256" key="2">
    <source>
        <dbReference type="SAM" id="SignalP"/>
    </source>
</evidence>
<gene>
    <name evidence="3" type="ORF">NITINOP_2911</name>
</gene>
<feature type="region of interest" description="Disordered" evidence="1">
    <location>
        <begin position="118"/>
        <end position="139"/>
    </location>
</feature>
<keyword evidence="2" id="KW-0732">Signal</keyword>
<name>A0A0S4KZL2_9BACT</name>
<reference evidence="4" key="1">
    <citation type="submission" date="2015-09" db="EMBL/GenBank/DDBJ databases">
        <authorList>
            <person name="Daims H."/>
        </authorList>
    </citation>
    <scope>NUCLEOTIDE SEQUENCE [LARGE SCALE GENOMIC DNA]</scope>
</reference>